<keyword evidence="3" id="KW-1185">Reference proteome</keyword>
<feature type="domain" description="4-vinyl reductase 4VR" evidence="1">
    <location>
        <begin position="118"/>
        <end position="177"/>
    </location>
</feature>
<dbReference type="EMBL" id="CP013002">
    <property type="protein sequence ID" value="ALL14428.1"/>
    <property type="molecule type" value="Genomic_DNA"/>
</dbReference>
<gene>
    <name evidence="2" type="ORF">AQ619_14340</name>
</gene>
<dbReference type="InterPro" id="IPR004096">
    <property type="entry name" value="V4R"/>
</dbReference>
<dbReference type="Pfam" id="PF07700">
    <property type="entry name" value="HNOB"/>
    <property type="match status" value="1"/>
</dbReference>
<dbReference type="RefSeq" id="WP_062149029.1">
    <property type="nucleotide sequence ID" value="NZ_CP013002.1"/>
</dbReference>
<organism evidence="2 3">
    <name type="scientific">Caulobacter henricii</name>
    <dbReference type="NCBI Taxonomy" id="69395"/>
    <lineage>
        <taxon>Bacteria</taxon>
        <taxon>Pseudomonadati</taxon>
        <taxon>Pseudomonadota</taxon>
        <taxon>Alphaproteobacteria</taxon>
        <taxon>Caulobacterales</taxon>
        <taxon>Caulobacteraceae</taxon>
        <taxon>Caulobacter</taxon>
    </lineage>
</organism>
<dbReference type="SUPFAM" id="SSF111126">
    <property type="entry name" value="Ligand-binding domain in the NO signalling and Golgi transport"/>
    <property type="match status" value="1"/>
</dbReference>
<evidence type="ECO:0000313" key="2">
    <source>
        <dbReference type="EMBL" id="ALL14428.1"/>
    </source>
</evidence>
<reference evidence="2 3" key="1">
    <citation type="submission" date="2015-10" db="EMBL/GenBank/DDBJ databases">
        <title>Conservation of the essential genome among Caulobacter and Brevundimonas species.</title>
        <authorList>
            <person name="Scott D."/>
            <person name="Ely B."/>
        </authorList>
    </citation>
    <scope>NUCLEOTIDE SEQUENCE [LARGE SCALE GENOMIC DNA]</scope>
    <source>
        <strain evidence="2 3">CB4</strain>
    </source>
</reference>
<dbReference type="AlphaFoldDB" id="A0A0P0P1N5"/>
<dbReference type="SMART" id="SM00989">
    <property type="entry name" value="V4R"/>
    <property type="match status" value="1"/>
</dbReference>
<dbReference type="InterPro" id="IPR038158">
    <property type="entry name" value="H-NOX_domain_sf"/>
</dbReference>
<dbReference type="InterPro" id="IPR024096">
    <property type="entry name" value="NO_sig/Golgi_transp_ligand-bd"/>
</dbReference>
<dbReference type="KEGG" id="chq:AQ619_14340"/>
<dbReference type="GO" id="GO:0020037">
    <property type="term" value="F:heme binding"/>
    <property type="evidence" value="ECO:0007669"/>
    <property type="project" value="InterPro"/>
</dbReference>
<name>A0A0P0P1N5_9CAUL</name>
<proteinExistence type="predicted"/>
<accession>A0A0P0P1N5</accession>
<dbReference type="STRING" id="69395.AQ619_14340"/>
<protein>
    <submittedName>
        <fullName evidence="2">Heme NO-binding protein</fullName>
    </submittedName>
</protein>
<dbReference type="InterPro" id="IPR011644">
    <property type="entry name" value="Heme_NO-bd"/>
</dbReference>
<dbReference type="Proteomes" id="UP000056905">
    <property type="component" value="Chromosome"/>
</dbReference>
<evidence type="ECO:0000259" key="1">
    <source>
        <dbReference type="SMART" id="SM00989"/>
    </source>
</evidence>
<sequence length="185" mass="20356">MKGVVFNLLQAVVSEAHGDDAWDDLIDRAAASGAYTSLGNYDDAELESLVEAACEKLGLDRGAVLRWFGQQAMPHLASAYPAFFEGHVGTRTFMAGINDIIHAEVRKLYVGAECPHFNMRNAASDQMDLDYISSRRMCALAQGFTEGAARHFGEEIDFQHLTCTDRGDPRCTFRIAWPLTQAAHA</sequence>
<evidence type="ECO:0000313" key="3">
    <source>
        <dbReference type="Proteomes" id="UP000056905"/>
    </source>
</evidence>
<dbReference type="Gene3D" id="3.90.1520.10">
    <property type="entry name" value="H-NOX domain"/>
    <property type="match status" value="1"/>
</dbReference>
<dbReference type="OrthoDB" id="7266652at2"/>